<dbReference type="PANTHER" id="PTHR23153:SF38">
    <property type="entry name" value="UBX DOMAIN-CONTAINING PROTEIN 6"/>
    <property type="match status" value="1"/>
</dbReference>
<evidence type="ECO:0000313" key="3">
    <source>
        <dbReference type="EMBL" id="KOO52768.1"/>
    </source>
</evidence>
<evidence type="ECO:0000259" key="2">
    <source>
        <dbReference type="Pfam" id="PF09409"/>
    </source>
</evidence>
<dbReference type="OrthoDB" id="440781at2759"/>
<feature type="compositionally biased region" description="Low complexity" evidence="1">
    <location>
        <begin position="354"/>
        <end position="376"/>
    </location>
</feature>
<name>A0A0M0LPV6_9EUKA</name>
<dbReference type="SMART" id="SM00580">
    <property type="entry name" value="PUG"/>
    <property type="match status" value="2"/>
</dbReference>
<dbReference type="Pfam" id="PF09409">
    <property type="entry name" value="PUB"/>
    <property type="match status" value="2"/>
</dbReference>
<comment type="caution">
    <text evidence="3">The sequence shown here is derived from an EMBL/GenBank/DDBJ whole genome shotgun (WGS) entry which is preliminary data.</text>
</comment>
<dbReference type="AlphaFoldDB" id="A0A0M0LPV6"/>
<dbReference type="EMBL" id="JWZX01000512">
    <property type="protein sequence ID" value="KOO52768.1"/>
    <property type="molecule type" value="Genomic_DNA"/>
</dbReference>
<dbReference type="InterPro" id="IPR029071">
    <property type="entry name" value="Ubiquitin-like_domsf"/>
</dbReference>
<proteinExistence type="predicted"/>
<dbReference type="InterPro" id="IPR018997">
    <property type="entry name" value="PUB_domain"/>
</dbReference>
<dbReference type="InterPro" id="IPR036339">
    <property type="entry name" value="PUB-like_dom_sf"/>
</dbReference>
<reference evidence="4" key="1">
    <citation type="journal article" date="2015" name="PLoS Genet.">
        <title>Genome Sequence and Transcriptome Analyses of Chrysochromulina tobin: Metabolic Tools for Enhanced Algal Fitness in the Prominent Order Prymnesiales (Haptophyceae).</title>
        <authorList>
            <person name="Hovde B.T."/>
            <person name="Deodato C.R."/>
            <person name="Hunsperger H.M."/>
            <person name="Ryken S.A."/>
            <person name="Yost W."/>
            <person name="Jha R.K."/>
            <person name="Patterson J."/>
            <person name="Monnat R.J. Jr."/>
            <person name="Barlow S.B."/>
            <person name="Starkenburg S.R."/>
            <person name="Cattolico R.A."/>
        </authorList>
    </citation>
    <scope>NUCLEOTIDE SEQUENCE</scope>
    <source>
        <strain evidence="4">CCMP291</strain>
    </source>
</reference>
<gene>
    <name evidence="3" type="ORF">Ctob_014351</name>
</gene>
<protein>
    <recommendedName>
        <fullName evidence="2">PUB domain-containing protein</fullName>
    </recommendedName>
</protein>
<dbReference type="GO" id="GO:0005737">
    <property type="term" value="C:cytoplasm"/>
    <property type="evidence" value="ECO:0007669"/>
    <property type="project" value="TreeGrafter"/>
</dbReference>
<organism evidence="3 4">
    <name type="scientific">Chrysochromulina tobinii</name>
    <dbReference type="NCBI Taxonomy" id="1460289"/>
    <lineage>
        <taxon>Eukaryota</taxon>
        <taxon>Haptista</taxon>
        <taxon>Haptophyta</taxon>
        <taxon>Prymnesiophyceae</taxon>
        <taxon>Prymnesiales</taxon>
        <taxon>Chrysochromulinaceae</taxon>
        <taxon>Chrysochromulina</taxon>
    </lineage>
</organism>
<dbReference type="PANTHER" id="PTHR23153">
    <property type="entry name" value="UBX-RELATED"/>
    <property type="match status" value="1"/>
</dbReference>
<feature type="domain" description="PUB" evidence="2">
    <location>
        <begin position="114"/>
        <end position="186"/>
    </location>
</feature>
<feature type="domain" description="PUB" evidence="2">
    <location>
        <begin position="53"/>
        <end position="97"/>
    </location>
</feature>
<dbReference type="SUPFAM" id="SSF54236">
    <property type="entry name" value="Ubiquitin-like"/>
    <property type="match status" value="1"/>
</dbReference>
<evidence type="ECO:0000256" key="1">
    <source>
        <dbReference type="SAM" id="MobiDB-lite"/>
    </source>
</evidence>
<keyword evidence="4" id="KW-1185">Reference proteome</keyword>
<dbReference type="Proteomes" id="UP000037460">
    <property type="component" value="Unassembled WGS sequence"/>
</dbReference>
<sequence>MGAAGRAAMPVATAGSSQDAAVGAAVGAREPLASMLQDALEVMRGAFVDAASYSAALSLLYKYCANILSNPSVDKFRVIQKSNARFQNAIGQHAAARQEALEVMRGAFVDAASYSAALSLLYKYCANILSNPSEDKFRVIKKSNARFQNAIGQHAAARQVLRAVGFVEISAGAAQEASFTLPAFAELSKLTLLMTLMTPVRLPGGLLVQAAFHPQEPVQNVLTLALSCLEERVSDVSLRPYLFTTPPRNVLIMQASLAEAGLVPAATAILAWHAPLPAPLASLTGEALLRPFALALLSVAAGTGTDAPVPVAAFPTAKEDAAAAKDESSAARASAIGKRLLGGGASGTAGGSGSAVSSATGTAGAEGASSSSAGDAKTGKPKWLKM</sequence>
<dbReference type="Gene3D" id="1.20.58.2190">
    <property type="match status" value="2"/>
</dbReference>
<feature type="region of interest" description="Disordered" evidence="1">
    <location>
        <begin position="346"/>
        <end position="386"/>
    </location>
</feature>
<accession>A0A0M0LPV6</accession>
<dbReference type="Gene3D" id="3.10.20.90">
    <property type="entry name" value="Phosphatidylinositol 3-kinase Catalytic Subunit, Chain A, domain 1"/>
    <property type="match status" value="1"/>
</dbReference>
<dbReference type="SUPFAM" id="SSF143503">
    <property type="entry name" value="PUG domain-like"/>
    <property type="match status" value="2"/>
</dbReference>
<dbReference type="CDD" id="cd09212">
    <property type="entry name" value="PUB"/>
    <property type="match status" value="2"/>
</dbReference>
<evidence type="ECO:0000313" key="4">
    <source>
        <dbReference type="Proteomes" id="UP000037460"/>
    </source>
</evidence>